<accession>A0A7K1THZ7</accession>
<organism evidence="3 4">
    <name type="scientific">Hymenobacter ginkgonis</name>
    <dbReference type="NCBI Taxonomy" id="2682976"/>
    <lineage>
        <taxon>Bacteria</taxon>
        <taxon>Pseudomonadati</taxon>
        <taxon>Bacteroidota</taxon>
        <taxon>Cytophagia</taxon>
        <taxon>Cytophagales</taxon>
        <taxon>Hymenobacteraceae</taxon>
        <taxon>Hymenobacter</taxon>
    </lineage>
</organism>
<protein>
    <submittedName>
        <fullName evidence="3">ExeM/NucH family extracellular endonuclease</fullName>
    </submittedName>
</protein>
<evidence type="ECO:0000256" key="1">
    <source>
        <dbReference type="SAM" id="SignalP"/>
    </source>
</evidence>
<dbReference type="AlphaFoldDB" id="A0A7K1THZ7"/>
<dbReference type="InterPro" id="IPR036691">
    <property type="entry name" value="Endo/exonu/phosph_ase_sf"/>
</dbReference>
<feature type="signal peptide" evidence="1">
    <location>
        <begin position="1"/>
        <end position="38"/>
    </location>
</feature>
<dbReference type="PANTHER" id="PTHR42834:SF1">
    <property type="entry name" value="ENDONUCLEASE_EXONUCLEASE_PHOSPHATASE FAMILY PROTEIN (AFU_ORTHOLOGUE AFUA_3G09210)"/>
    <property type="match status" value="1"/>
</dbReference>
<dbReference type="SUPFAM" id="SSF56219">
    <property type="entry name" value="DNase I-like"/>
    <property type="match status" value="1"/>
</dbReference>
<evidence type="ECO:0000313" key="3">
    <source>
        <dbReference type="EMBL" id="MVN78035.1"/>
    </source>
</evidence>
<sequence>MVYLHARYAVSHPHLLRFLPTALLAVALAAGHPAAAQAPPTVTHIGTIQGTGAAATPGTYTIEGIVTGVYPGLNPGGFYVQEAANATDGNPATSDALFVAQPAATVQVGDKVQVTGTVLESAEQPSFNQAVLTTPTIKVVASNASLPPFTILTNSTFNSSLLEPYEGMRVQFSAPLTVAENYSLKQRGELQLSTSGTPFQPTQFVDPNDEPATGTHIIGNSNAAAVNAYQAANLAHVIILDDGSAASNPKPIPYLDPVLHTVRVGSTIAQLRGILGYGFNQWRVQPLPGADAPVFRVVRPAVPSFGALDVKLASFNVLNYFNGDGQGGGFPTPRGAKTAVDFARQRSKIIAALTQMNADVVGLMEMENDGTGPNSALQDLVNGLNKAMGAGTYAFINDGGATQQPNNTDAIHCAIIYKPAAVAPLGPALVASVTGVFERPPLAQLFTTKRHARPDTLGLVVNHFKSKASGNGVDADQNDGQGGSNDRRRAQAQALVKFINQTVRPAGASRIICIGDYNANYEEDPIDILRAAGLVAATPPNSASFVFKGLTGSLDHCIITPNMVGFIDVQKWHINSGEPAFLEFDQAGEATDVNSPFRSSDHDPVLIGVRFLGIANSSTGTSGNRLLVYPSPATGPAVFHLASVVPPGVSPVILEFYLLKGQPLLRLTGTVSMLQTELGRYTAHLAPGIYLLRLQGKGLNKTQRVIKD</sequence>
<reference evidence="3 4" key="1">
    <citation type="submission" date="2019-12" db="EMBL/GenBank/DDBJ databases">
        <title>Hymenobacter sp. HMF4947 Genome sequencing and assembly.</title>
        <authorList>
            <person name="Kang H."/>
            <person name="Cha I."/>
            <person name="Kim H."/>
            <person name="Joh K."/>
        </authorList>
    </citation>
    <scope>NUCLEOTIDE SEQUENCE [LARGE SCALE GENOMIC DNA]</scope>
    <source>
        <strain evidence="3 4">HMF4947</strain>
    </source>
</reference>
<keyword evidence="1" id="KW-0732">Signal</keyword>
<dbReference type="EMBL" id="WQKZ01000004">
    <property type="protein sequence ID" value="MVN78035.1"/>
    <property type="molecule type" value="Genomic_DNA"/>
</dbReference>
<feature type="chain" id="PRO_5029759932" evidence="1">
    <location>
        <begin position="39"/>
        <end position="708"/>
    </location>
</feature>
<dbReference type="CDD" id="cd04486">
    <property type="entry name" value="YhcR_OBF_like"/>
    <property type="match status" value="1"/>
</dbReference>
<evidence type="ECO:0000313" key="4">
    <source>
        <dbReference type="Proteomes" id="UP000441336"/>
    </source>
</evidence>
<dbReference type="Gene3D" id="3.60.10.10">
    <property type="entry name" value="Endonuclease/exonuclease/phosphatase"/>
    <property type="match status" value="1"/>
</dbReference>
<dbReference type="CDD" id="cd10283">
    <property type="entry name" value="MnuA_DNase1-like"/>
    <property type="match status" value="1"/>
</dbReference>
<dbReference type="NCBIfam" id="NF033681">
    <property type="entry name" value="ExeM_NucH_DNase"/>
    <property type="match status" value="1"/>
</dbReference>
<dbReference type="RefSeq" id="WP_157567748.1">
    <property type="nucleotide sequence ID" value="NZ_WQKZ01000004.1"/>
</dbReference>
<dbReference type="InterPro" id="IPR005135">
    <property type="entry name" value="Endo/exonuclease/phosphatase"/>
</dbReference>
<dbReference type="GO" id="GO:0004519">
    <property type="term" value="F:endonuclease activity"/>
    <property type="evidence" value="ECO:0007669"/>
    <property type="project" value="UniProtKB-KW"/>
</dbReference>
<dbReference type="PANTHER" id="PTHR42834">
    <property type="entry name" value="ENDONUCLEASE/EXONUCLEASE/PHOSPHATASE FAMILY PROTEIN (AFU_ORTHOLOGUE AFUA_3G09210)"/>
    <property type="match status" value="1"/>
</dbReference>
<keyword evidence="4" id="KW-1185">Reference proteome</keyword>
<dbReference type="Proteomes" id="UP000441336">
    <property type="component" value="Unassembled WGS sequence"/>
</dbReference>
<keyword evidence="3" id="KW-0540">Nuclease</keyword>
<proteinExistence type="predicted"/>
<dbReference type="Pfam" id="PF03372">
    <property type="entry name" value="Exo_endo_phos"/>
    <property type="match status" value="1"/>
</dbReference>
<dbReference type="NCBIfam" id="TIGR04183">
    <property type="entry name" value="Por_Secre_tail"/>
    <property type="match status" value="1"/>
</dbReference>
<keyword evidence="3" id="KW-0255">Endonuclease</keyword>
<name>A0A7K1THZ7_9BACT</name>
<keyword evidence="3" id="KW-0378">Hydrolase</keyword>
<gene>
    <name evidence="3" type="ORF">GO988_17025</name>
</gene>
<feature type="domain" description="Endonuclease/exonuclease/phosphatase" evidence="2">
    <location>
        <begin position="314"/>
        <end position="563"/>
    </location>
</feature>
<dbReference type="InterPro" id="IPR026444">
    <property type="entry name" value="Secre_tail"/>
</dbReference>
<comment type="caution">
    <text evidence="3">The sequence shown here is derived from an EMBL/GenBank/DDBJ whole genome shotgun (WGS) entry which is preliminary data.</text>
</comment>
<dbReference type="InterPro" id="IPR047971">
    <property type="entry name" value="ExeM-like"/>
</dbReference>
<evidence type="ECO:0000259" key="2">
    <source>
        <dbReference type="Pfam" id="PF03372"/>
    </source>
</evidence>